<sequence length="68" mass="7194">MHLAHVGNAEGQSFPDFHREKFLGGGKLSLGNPEGLVLQVGVVELQGITVKGLVPVGLYIVQDGLNGW</sequence>
<gene>
    <name evidence="1" type="ORF">UFOPK4112_01960</name>
</gene>
<organism evidence="1">
    <name type="scientific">freshwater metagenome</name>
    <dbReference type="NCBI Taxonomy" id="449393"/>
    <lineage>
        <taxon>unclassified sequences</taxon>
        <taxon>metagenomes</taxon>
        <taxon>ecological metagenomes</taxon>
    </lineage>
</organism>
<evidence type="ECO:0000313" key="1">
    <source>
        <dbReference type="EMBL" id="CAB5033790.1"/>
    </source>
</evidence>
<proteinExistence type="predicted"/>
<dbReference type="AlphaFoldDB" id="A0A6J7RZV0"/>
<protein>
    <submittedName>
        <fullName evidence="1">Unannotated protein</fullName>
    </submittedName>
</protein>
<accession>A0A6J7RZV0</accession>
<reference evidence="1" key="1">
    <citation type="submission" date="2020-05" db="EMBL/GenBank/DDBJ databases">
        <authorList>
            <person name="Chiriac C."/>
            <person name="Salcher M."/>
            <person name="Ghai R."/>
            <person name="Kavagutti S V."/>
        </authorList>
    </citation>
    <scope>NUCLEOTIDE SEQUENCE</scope>
</reference>
<name>A0A6J7RZV0_9ZZZZ</name>
<dbReference type="EMBL" id="CAFBPM010000048">
    <property type="protein sequence ID" value="CAB5033790.1"/>
    <property type="molecule type" value="Genomic_DNA"/>
</dbReference>